<evidence type="ECO:0000313" key="2">
    <source>
        <dbReference type="Proteomes" id="UP001381693"/>
    </source>
</evidence>
<dbReference type="AlphaFoldDB" id="A0AAN8XG61"/>
<keyword evidence="2" id="KW-1185">Reference proteome</keyword>
<gene>
    <name evidence="1" type="ORF">SK128_013773</name>
</gene>
<dbReference type="Proteomes" id="UP001381693">
    <property type="component" value="Unassembled WGS sequence"/>
</dbReference>
<sequence length="186" mass="20430">MMQGSHNTLVILKSLISCSVVRKGNQIWRDCQLSFSSSGELKSGILFFPTAWEDLFSHIRGLKSFSLTLERDCGALTSARGAITSLWSSFTTSSSVSAVDPSVTDTAVEATEAHSNTEKFPLEPQLGEEATVSCNNHEFAPYSSPDESSLCCYKYYSKFYALKSHLPLFTDKPLLVSLILAVILDK</sequence>
<reference evidence="1 2" key="1">
    <citation type="submission" date="2023-11" db="EMBL/GenBank/DDBJ databases">
        <title>Halocaridina rubra genome assembly.</title>
        <authorList>
            <person name="Smith C."/>
        </authorList>
    </citation>
    <scope>NUCLEOTIDE SEQUENCE [LARGE SCALE GENOMIC DNA]</scope>
    <source>
        <strain evidence="1">EP-1</strain>
        <tissue evidence="1">Whole</tissue>
    </source>
</reference>
<name>A0AAN8XG61_HALRR</name>
<organism evidence="1 2">
    <name type="scientific">Halocaridina rubra</name>
    <name type="common">Hawaiian red shrimp</name>
    <dbReference type="NCBI Taxonomy" id="373956"/>
    <lineage>
        <taxon>Eukaryota</taxon>
        <taxon>Metazoa</taxon>
        <taxon>Ecdysozoa</taxon>
        <taxon>Arthropoda</taxon>
        <taxon>Crustacea</taxon>
        <taxon>Multicrustacea</taxon>
        <taxon>Malacostraca</taxon>
        <taxon>Eumalacostraca</taxon>
        <taxon>Eucarida</taxon>
        <taxon>Decapoda</taxon>
        <taxon>Pleocyemata</taxon>
        <taxon>Caridea</taxon>
        <taxon>Atyoidea</taxon>
        <taxon>Atyidae</taxon>
        <taxon>Halocaridina</taxon>
    </lineage>
</organism>
<dbReference type="EMBL" id="JAXCGZ010006421">
    <property type="protein sequence ID" value="KAK7079768.1"/>
    <property type="molecule type" value="Genomic_DNA"/>
</dbReference>
<proteinExistence type="predicted"/>
<accession>A0AAN8XG61</accession>
<protein>
    <submittedName>
        <fullName evidence="1">Uncharacterized protein</fullName>
    </submittedName>
</protein>
<evidence type="ECO:0000313" key="1">
    <source>
        <dbReference type="EMBL" id="KAK7079768.1"/>
    </source>
</evidence>
<comment type="caution">
    <text evidence="1">The sequence shown here is derived from an EMBL/GenBank/DDBJ whole genome shotgun (WGS) entry which is preliminary data.</text>
</comment>